<dbReference type="PANTHER" id="PTHR30136">
    <property type="entry name" value="HELIX-TURN-HELIX TRANSCRIPTIONAL REGULATOR, ICLR FAMILY"/>
    <property type="match status" value="1"/>
</dbReference>
<dbReference type="Proteomes" id="UP000029995">
    <property type="component" value="Unassembled WGS sequence"/>
</dbReference>
<protein>
    <recommendedName>
        <fullName evidence="8">IclR family transcriptional regulator</fullName>
    </recommendedName>
</protein>
<accession>A0A0A0D4N1</accession>
<sequence length="254" mass="27766">MDVTEKKAAYSAPALEKGLDILELLASRDEPLSLTRIADELGRSKSEIFRMVMVLLERDYLARDPASDDLTLTNRLFSLGLRTPRVRNLVTEAVPVMNALAAETGHSAHLVVLYRGRTVVLASVSGEPDISFTLNLGFNRPAVDATSGQVIVAFQPPEVQQRLIRESLPQAQGRVTEEELRASLDGIRGRGFELHESRDFVGLTDICCPILDRNGHAVASIIITCIKRHGQEARLMDALDALKRACAVISQAAA</sequence>
<reference evidence="6 7" key="1">
    <citation type="submission" date="2014-01" db="EMBL/GenBank/DDBJ databases">
        <title>Genome sequence determination for a cystic fibrosis isolate, Inquilinus limosus.</title>
        <authorList>
            <person name="Pino M."/>
            <person name="Di Conza J."/>
            <person name="Gutkind G."/>
        </authorList>
    </citation>
    <scope>NUCLEOTIDE SEQUENCE [LARGE SCALE GENOMIC DNA]</scope>
    <source>
        <strain evidence="6 7">MP06</strain>
    </source>
</reference>
<dbReference type="InterPro" id="IPR029016">
    <property type="entry name" value="GAF-like_dom_sf"/>
</dbReference>
<dbReference type="SUPFAM" id="SSF46785">
    <property type="entry name" value="Winged helix' DNA-binding domain"/>
    <property type="match status" value="1"/>
</dbReference>
<dbReference type="PROSITE" id="PS51078">
    <property type="entry name" value="ICLR_ED"/>
    <property type="match status" value="1"/>
</dbReference>
<dbReference type="GO" id="GO:0003677">
    <property type="term" value="F:DNA binding"/>
    <property type="evidence" value="ECO:0007669"/>
    <property type="project" value="UniProtKB-KW"/>
</dbReference>
<feature type="domain" description="HTH iclR-type" evidence="4">
    <location>
        <begin position="12"/>
        <end position="81"/>
    </location>
</feature>
<dbReference type="EMBL" id="JANX01000391">
    <property type="protein sequence ID" value="KGM32017.1"/>
    <property type="molecule type" value="Genomic_DNA"/>
</dbReference>
<comment type="caution">
    <text evidence="6">The sequence shown here is derived from an EMBL/GenBank/DDBJ whole genome shotgun (WGS) entry which is preliminary data.</text>
</comment>
<evidence type="ECO:0000313" key="7">
    <source>
        <dbReference type="Proteomes" id="UP000029995"/>
    </source>
</evidence>
<proteinExistence type="predicted"/>
<dbReference type="SMART" id="SM00346">
    <property type="entry name" value="HTH_ICLR"/>
    <property type="match status" value="1"/>
</dbReference>
<dbReference type="GO" id="GO:0045892">
    <property type="term" value="P:negative regulation of DNA-templated transcription"/>
    <property type="evidence" value="ECO:0007669"/>
    <property type="project" value="TreeGrafter"/>
</dbReference>
<dbReference type="GO" id="GO:0003700">
    <property type="term" value="F:DNA-binding transcription factor activity"/>
    <property type="evidence" value="ECO:0007669"/>
    <property type="project" value="TreeGrafter"/>
</dbReference>
<dbReference type="InterPro" id="IPR005471">
    <property type="entry name" value="Tscrpt_reg_IclR_N"/>
</dbReference>
<evidence type="ECO:0000256" key="2">
    <source>
        <dbReference type="ARBA" id="ARBA00023125"/>
    </source>
</evidence>
<dbReference type="SUPFAM" id="SSF55781">
    <property type="entry name" value="GAF domain-like"/>
    <property type="match status" value="1"/>
</dbReference>
<evidence type="ECO:0000259" key="4">
    <source>
        <dbReference type="PROSITE" id="PS51077"/>
    </source>
</evidence>
<dbReference type="AlphaFoldDB" id="A0A0A0D4N1"/>
<evidence type="ECO:0000313" key="6">
    <source>
        <dbReference type="EMBL" id="KGM32017.1"/>
    </source>
</evidence>
<dbReference type="InterPro" id="IPR014757">
    <property type="entry name" value="Tscrpt_reg_IclR_C"/>
</dbReference>
<evidence type="ECO:0000256" key="3">
    <source>
        <dbReference type="ARBA" id="ARBA00023163"/>
    </source>
</evidence>
<dbReference type="Pfam" id="PF01614">
    <property type="entry name" value="IclR_C"/>
    <property type="match status" value="1"/>
</dbReference>
<evidence type="ECO:0000259" key="5">
    <source>
        <dbReference type="PROSITE" id="PS51078"/>
    </source>
</evidence>
<dbReference type="Gene3D" id="1.10.10.10">
    <property type="entry name" value="Winged helix-like DNA-binding domain superfamily/Winged helix DNA-binding domain"/>
    <property type="match status" value="1"/>
</dbReference>
<dbReference type="PANTHER" id="PTHR30136:SF7">
    <property type="entry name" value="HTH-TYPE TRANSCRIPTIONAL REGULATOR KDGR-RELATED"/>
    <property type="match status" value="1"/>
</dbReference>
<dbReference type="InterPro" id="IPR050707">
    <property type="entry name" value="HTH_MetabolicPath_Reg"/>
</dbReference>
<name>A0A0A0D4N1_9PROT</name>
<gene>
    <name evidence="6" type="ORF">P409_23855</name>
</gene>
<keyword evidence="1" id="KW-0805">Transcription regulation</keyword>
<feature type="domain" description="IclR-ED" evidence="5">
    <location>
        <begin position="75"/>
        <end position="254"/>
    </location>
</feature>
<dbReference type="Pfam" id="PF09339">
    <property type="entry name" value="HTH_IclR"/>
    <property type="match status" value="1"/>
</dbReference>
<dbReference type="Gene3D" id="3.30.450.40">
    <property type="match status" value="1"/>
</dbReference>
<keyword evidence="2" id="KW-0238">DNA-binding</keyword>
<evidence type="ECO:0000256" key="1">
    <source>
        <dbReference type="ARBA" id="ARBA00023015"/>
    </source>
</evidence>
<keyword evidence="3" id="KW-0804">Transcription</keyword>
<organism evidence="6 7">
    <name type="scientific">Inquilinus limosus MP06</name>
    <dbReference type="NCBI Taxonomy" id="1398085"/>
    <lineage>
        <taxon>Bacteria</taxon>
        <taxon>Pseudomonadati</taxon>
        <taxon>Pseudomonadota</taxon>
        <taxon>Alphaproteobacteria</taxon>
        <taxon>Rhodospirillales</taxon>
        <taxon>Rhodospirillaceae</taxon>
        <taxon>Inquilinus</taxon>
    </lineage>
</organism>
<evidence type="ECO:0008006" key="8">
    <source>
        <dbReference type="Google" id="ProtNLM"/>
    </source>
</evidence>
<dbReference type="InterPro" id="IPR036388">
    <property type="entry name" value="WH-like_DNA-bd_sf"/>
</dbReference>
<dbReference type="InterPro" id="IPR036390">
    <property type="entry name" value="WH_DNA-bd_sf"/>
</dbReference>
<dbReference type="PROSITE" id="PS51077">
    <property type="entry name" value="HTH_ICLR"/>
    <property type="match status" value="1"/>
</dbReference>